<dbReference type="PANTHER" id="PTHR46211:SF14">
    <property type="entry name" value="GLYCEROPHOSPHODIESTER PHOSPHODIESTERASE"/>
    <property type="match status" value="1"/>
</dbReference>
<accession>A0A840C213</accession>
<name>A0A840C213_9HYPH</name>
<dbReference type="InterPro" id="IPR030395">
    <property type="entry name" value="GP_PDE_dom"/>
</dbReference>
<protein>
    <submittedName>
        <fullName evidence="3">Glycerophosphoryl diester phosphodiesterase</fullName>
        <ecNumber evidence="3">3.1.4.46</ecNumber>
    </submittedName>
</protein>
<dbReference type="GO" id="GO:0008889">
    <property type="term" value="F:glycerophosphodiester phosphodiesterase activity"/>
    <property type="evidence" value="ECO:0007669"/>
    <property type="project" value="UniProtKB-EC"/>
</dbReference>
<feature type="signal peptide" evidence="1">
    <location>
        <begin position="1"/>
        <end position="27"/>
    </location>
</feature>
<keyword evidence="3" id="KW-0378">Hydrolase</keyword>
<dbReference type="AlphaFoldDB" id="A0A840C213"/>
<evidence type="ECO:0000313" key="3">
    <source>
        <dbReference type="EMBL" id="MBB4019595.1"/>
    </source>
</evidence>
<dbReference type="SUPFAM" id="SSF51695">
    <property type="entry name" value="PLC-like phosphodiesterases"/>
    <property type="match status" value="1"/>
</dbReference>
<dbReference type="Proteomes" id="UP000577362">
    <property type="component" value="Unassembled WGS sequence"/>
</dbReference>
<reference evidence="3 4" key="1">
    <citation type="submission" date="2020-08" db="EMBL/GenBank/DDBJ databases">
        <title>Genomic Encyclopedia of Type Strains, Phase IV (KMG-IV): sequencing the most valuable type-strain genomes for metagenomic binning, comparative biology and taxonomic classification.</title>
        <authorList>
            <person name="Goeker M."/>
        </authorList>
    </citation>
    <scope>NUCLEOTIDE SEQUENCE [LARGE SCALE GENOMIC DNA]</scope>
    <source>
        <strain evidence="3 4">DSM 103737</strain>
    </source>
</reference>
<gene>
    <name evidence="3" type="ORF">GGR16_004650</name>
</gene>
<dbReference type="Pfam" id="PF03009">
    <property type="entry name" value="GDPD"/>
    <property type="match status" value="1"/>
</dbReference>
<feature type="chain" id="PRO_5032358412" evidence="1">
    <location>
        <begin position="28"/>
        <end position="331"/>
    </location>
</feature>
<dbReference type="RefSeq" id="WP_183318456.1">
    <property type="nucleotide sequence ID" value="NZ_JACIEN010000008.1"/>
</dbReference>
<sequence>MPPFARFTILRTGVACLALLLAGASAAAFDLQGHRGARGLSPENTLPAFEKALRTGVATLELDIGMTSDGVLVVSHDPKLNPDITRGPDGTFLAGPGKALTAMTLEELRSFDVGRTRPDSRTAKSFPEQTPVDGTRIPTLEDVFALAERLGAKDVRFNIETKSSPAPDAGTPEPRAFATALAKAIDKAGLGERATVQSFDWRTLMALKEVSPDIPRVCLTSEGNFDTLQRGKDGGSPWLGGLDVDDFDSVPALVTEAGCTTWSPNFRNLTQPLVEEAQEMELAVVPWTVNETDDMARLIDWGVDGLITDYPDRARTVMAAKGLPLPAPVAP</sequence>
<proteinExistence type="predicted"/>
<keyword evidence="1" id="KW-0732">Signal</keyword>
<dbReference type="CDD" id="cd08567">
    <property type="entry name" value="GDPD_SpGDE_like"/>
    <property type="match status" value="1"/>
</dbReference>
<dbReference type="EMBL" id="JACIEN010000008">
    <property type="protein sequence ID" value="MBB4019595.1"/>
    <property type="molecule type" value="Genomic_DNA"/>
</dbReference>
<dbReference type="EC" id="3.1.4.46" evidence="3"/>
<dbReference type="GO" id="GO:0006629">
    <property type="term" value="P:lipid metabolic process"/>
    <property type="evidence" value="ECO:0007669"/>
    <property type="project" value="InterPro"/>
</dbReference>
<organism evidence="3 4">
    <name type="scientific">Chelatococcus caeni</name>
    <dbReference type="NCBI Taxonomy" id="1348468"/>
    <lineage>
        <taxon>Bacteria</taxon>
        <taxon>Pseudomonadati</taxon>
        <taxon>Pseudomonadota</taxon>
        <taxon>Alphaproteobacteria</taxon>
        <taxon>Hyphomicrobiales</taxon>
        <taxon>Chelatococcaceae</taxon>
        <taxon>Chelatococcus</taxon>
    </lineage>
</organism>
<comment type="caution">
    <text evidence="3">The sequence shown here is derived from an EMBL/GenBank/DDBJ whole genome shotgun (WGS) entry which is preliminary data.</text>
</comment>
<evidence type="ECO:0000256" key="1">
    <source>
        <dbReference type="SAM" id="SignalP"/>
    </source>
</evidence>
<evidence type="ECO:0000313" key="4">
    <source>
        <dbReference type="Proteomes" id="UP000577362"/>
    </source>
</evidence>
<dbReference type="PROSITE" id="PS51704">
    <property type="entry name" value="GP_PDE"/>
    <property type="match status" value="1"/>
</dbReference>
<dbReference type="InterPro" id="IPR017946">
    <property type="entry name" value="PLC-like_Pdiesterase_TIM-brl"/>
</dbReference>
<evidence type="ECO:0000259" key="2">
    <source>
        <dbReference type="PROSITE" id="PS51704"/>
    </source>
</evidence>
<dbReference type="PANTHER" id="PTHR46211">
    <property type="entry name" value="GLYCEROPHOSPHORYL DIESTER PHOSPHODIESTERASE"/>
    <property type="match status" value="1"/>
</dbReference>
<dbReference type="Gene3D" id="3.20.20.190">
    <property type="entry name" value="Phosphatidylinositol (PI) phosphodiesterase"/>
    <property type="match status" value="1"/>
</dbReference>
<keyword evidence="4" id="KW-1185">Reference proteome</keyword>
<feature type="domain" description="GP-PDE" evidence="2">
    <location>
        <begin position="29"/>
        <end position="318"/>
    </location>
</feature>